<dbReference type="OrthoDB" id="10250549at2759"/>
<dbReference type="AlphaFoldDB" id="V6LMN5"/>
<evidence type="ECO:0000313" key="2">
    <source>
        <dbReference type="EMBL" id="KAH0573310.1"/>
    </source>
</evidence>
<dbReference type="EMBL" id="KI546101">
    <property type="protein sequence ID" value="EST44976.1"/>
    <property type="molecule type" value="Genomic_DNA"/>
</dbReference>
<dbReference type="VEuPathDB" id="GiardiaDB:SS50377_25430"/>
<evidence type="ECO:0000313" key="3">
    <source>
        <dbReference type="Proteomes" id="UP000018208"/>
    </source>
</evidence>
<name>V6LMN5_9EUKA</name>
<accession>V6LMN5</accession>
<dbReference type="Proteomes" id="UP000018208">
    <property type="component" value="Unassembled WGS sequence"/>
</dbReference>
<reference evidence="2" key="2">
    <citation type="submission" date="2020-12" db="EMBL/GenBank/DDBJ databases">
        <title>New Spironucleus salmonicida genome in near-complete chromosomes.</title>
        <authorList>
            <person name="Xu F."/>
            <person name="Kurt Z."/>
            <person name="Jimenez-Gonzalez A."/>
            <person name="Astvaldsson A."/>
            <person name="Andersson J.O."/>
            <person name="Svard S.G."/>
        </authorList>
    </citation>
    <scope>NUCLEOTIDE SEQUENCE</scope>
    <source>
        <strain evidence="2">ATCC 50377</strain>
    </source>
</reference>
<evidence type="ECO:0000313" key="1">
    <source>
        <dbReference type="EMBL" id="EST44976.1"/>
    </source>
</evidence>
<dbReference type="EMBL" id="AUWU02000005">
    <property type="protein sequence ID" value="KAH0573310.1"/>
    <property type="molecule type" value="Genomic_DNA"/>
</dbReference>
<protein>
    <recommendedName>
        <fullName evidence="4">Nucleotidyl transferase domain-containing protein</fullName>
    </recommendedName>
</protein>
<dbReference type="InterPro" id="IPR029044">
    <property type="entry name" value="Nucleotide-diphossugar_trans"/>
</dbReference>
<evidence type="ECO:0008006" key="4">
    <source>
        <dbReference type="Google" id="ProtNLM"/>
    </source>
</evidence>
<gene>
    <name evidence="1" type="ORF">SS50377_14995</name>
    <name evidence="2" type="ORF">SS50377_25430</name>
</gene>
<sequence>MVKAIILCNKVQLTEQKPQLELSLLKLSNRPIIEYGICALAAAKIQQVYLITDESKQYYQYIKGLQKMYNVQINLSNDPNNILALFAEEKFIIYPGQLFCTFDFDLYCSFENFSKVQNVDIFIGLGREFLQEEKIIPNAIIQPQFYSLNQTLQQLIKCNMYIMQNFDVDNCLSTIQSKHFVINSCLEKGILLGNGVQIINSIIGENVIFEDNSKVENCYVETGIRIKTGNTFKDRIIVKE</sequence>
<proteinExistence type="predicted"/>
<dbReference type="Gene3D" id="2.160.10.10">
    <property type="entry name" value="Hexapeptide repeat proteins"/>
    <property type="match status" value="1"/>
</dbReference>
<organism evidence="1">
    <name type="scientific">Spironucleus salmonicida</name>
    <dbReference type="NCBI Taxonomy" id="348837"/>
    <lineage>
        <taxon>Eukaryota</taxon>
        <taxon>Metamonada</taxon>
        <taxon>Diplomonadida</taxon>
        <taxon>Hexamitidae</taxon>
        <taxon>Hexamitinae</taxon>
        <taxon>Spironucleus</taxon>
    </lineage>
</organism>
<dbReference type="SUPFAM" id="SSF53448">
    <property type="entry name" value="Nucleotide-diphospho-sugar transferases"/>
    <property type="match status" value="1"/>
</dbReference>
<keyword evidence="3" id="KW-1185">Reference proteome</keyword>
<reference evidence="1 2" key="1">
    <citation type="journal article" date="2014" name="PLoS Genet.">
        <title>The Genome of Spironucleus salmonicida Highlights a Fish Pathogen Adapted to Fluctuating Environments.</title>
        <authorList>
            <person name="Xu F."/>
            <person name="Jerlstrom-Hultqvist J."/>
            <person name="Einarsson E."/>
            <person name="Astvaldsson A."/>
            <person name="Svard S.G."/>
            <person name="Andersson J.O."/>
        </authorList>
    </citation>
    <scope>NUCLEOTIDE SEQUENCE</scope>
    <source>
        <strain evidence="2">ATCC 50377</strain>
    </source>
</reference>